<name>A0A8A4XEJ2_9VIRU</name>
<dbReference type="InterPro" id="IPR016184">
    <property type="entry name" value="Capsid/spike_ssDNA_virus"/>
</dbReference>
<proteinExistence type="predicted"/>
<accession>A0A8A4XEJ2</accession>
<feature type="region of interest" description="Disordered" evidence="1">
    <location>
        <begin position="1"/>
        <end position="37"/>
    </location>
</feature>
<evidence type="ECO:0000313" key="2">
    <source>
        <dbReference type="EMBL" id="QTE04080.1"/>
    </source>
</evidence>
<protein>
    <submittedName>
        <fullName evidence="2">Structural protein</fullName>
    </submittedName>
</protein>
<sequence>MSKRARTESIVSSATNMDDDTNVTPESESDSGVGKRGKEIIPMHMPIKARHSTIKTFTKHFYFKIYANDWEVVTQPSGTTVTGWMNYIPYQALAMYLSPGEYMKLVRNTGWAEIKDAKFQLEYKAVRTPFDANNTDAAEANGNLQFEIQRFDGLEKMLPFDTVDVPLSPGEPVQYNSYVELIQRLYGITGFARYSTGGVPLPATMRERGLTWRPSWGFNFNVDDNLGYGDMYRDFNKSISSLPIGEFVTERLNTNQVKMGEGYCFNKTYKPKNGLITAATSGRATSTQTPGDYARINGPIRYKGLTADMQAGAQDATQWQAIYPDIEIAVTTAEVSGVGDLTQLQSISINNLAASQPATYSQGVAASRPQIDPLTDPVVFDGGPQPTANGAIWENARAQGWPPTQVIDGASLVGGGNDRLGYGYNNAMAYYTIADLENYSEYPDYKAPPITRMESFCIGAVPKTTKQNTTVAATLEFECSTEITVECFESDHTYFNCAYSIYDSDGGVGPDGSSALSGAQYIDSFFRPSATDPQNGFLYGGKWQQQEHTSVLRDPKKWAIGRYGAYAKPLFNDLTSELPVLRK</sequence>
<reference evidence="2" key="1">
    <citation type="submission" date="2020-09" db="EMBL/GenBank/DDBJ databases">
        <title>Parvovirus dark matter in the feces of wild birds.</title>
        <authorList>
            <person name="Dai Z."/>
            <person name="Yang S."/>
            <person name="Zhang W."/>
        </authorList>
    </citation>
    <scope>NUCLEOTIDE SEQUENCE</scope>
    <source>
        <strain evidence="2">Rfb92par011</strain>
    </source>
</reference>
<organism evidence="2">
    <name type="scientific">Tarsiger cyanurus ambidensovirus</name>
    <dbReference type="NCBI Taxonomy" id="2794449"/>
    <lineage>
        <taxon>Viruses</taxon>
        <taxon>Monodnaviria</taxon>
        <taxon>Shotokuvirae</taxon>
        <taxon>Cossaviricota</taxon>
        <taxon>Quintoviricetes</taxon>
        <taxon>Piccovirales</taxon>
        <taxon>Parvoviridae</taxon>
        <taxon>Densovirinae</taxon>
        <taxon>Ambidensovirus</taxon>
    </lineage>
</organism>
<dbReference type="EMBL" id="MW046608">
    <property type="protein sequence ID" value="QTE04080.1"/>
    <property type="molecule type" value="Genomic_DNA"/>
</dbReference>
<feature type="compositionally biased region" description="Polar residues" evidence="1">
    <location>
        <begin position="9"/>
        <end position="26"/>
    </location>
</feature>
<evidence type="ECO:0000256" key="1">
    <source>
        <dbReference type="SAM" id="MobiDB-lite"/>
    </source>
</evidence>
<dbReference type="SUPFAM" id="SSF88645">
    <property type="entry name" value="ssDNA viruses"/>
    <property type="match status" value="1"/>
</dbReference>